<dbReference type="SUPFAM" id="SSF56112">
    <property type="entry name" value="Protein kinase-like (PK-like)"/>
    <property type="match status" value="1"/>
</dbReference>
<dbReference type="Gene3D" id="3.30.200.20">
    <property type="entry name" value="Phosphorylase Kinase, domain 1"/>
    <property type="match status" value="1"/>
</dbReference>
<feature type="compositionally biased region" description="Basic residues" evidence="4">
    <location>
        <begin position="155"/>
        <end position="166"/>
    </location>
</feature>
<dbReference type="InterPro" id="IPR008271">
    <property type="entry name" value="Ser/Thr_kinase_AS"/>
</dbReference>
<dbReference type="PANTHER" id="PTHR24346">
    <property type="entry name" value="MAP/MICROTUBULE AFFINITY-REGULATING KINASE"/>
    <property type="match status" value="1"/>
</dbReference>
<feature type="region of interest" description="Disordered" evidence="4">
    <location>
        <begin position="235"/>
        <end position="281"/>
    </location>
</feature>
<feature type="region of interest" description="Disordered" evidence="4">
    <location>
        <begin position="666"/>
        <end position="701"/>
    </location>
</feature>
<dbReference type="AlphaFoldDB" id="A0AAD9FMG7"/>
<dbReference type="PROSITE" id="PS50011">
    <property type="entry name" value="PROTEIN_KINASE_DOM"/>
    <property type="match status" value="1"/>
</dbReference>
<keyword evidence="6" id="KW-0808">Transferase</keyword>
<comment type="caution">
    <text evidence="6">The sequence shown here is derived from an EMBL/GenBank/DDBJ whole genome shotgun (WGS) entry which is preliminary data.</text>
</comment>
<gene>
    <name evidence="6" type="ORF">DB88DRAFT_475437</name>
</gene>
<evidence type="ECO:0000256" key="1">
    <source>
        <dbReference type="ARBA" id="ARBA00022741"/>
    </source>
</evidence>
<feature type="compositionally biased region" description="Polar residues" evidence="4">
    <location>
        <begin position="121"/>
        <end position="139"/>
    </location>
</feature>
<dbReference type="GO" id="GO:0005737">
    <property type="term" value="C:cytoplasm"/>
    <property type="evidence" value="ECO:0007669"/>
    <property type="project" value="TreeGrafter"/>
</dbReference>
<sequence length="701" mass="76258">MSGSTDNSSQPASSGPSRPPLLCPPATIVSPPSPVDATAPYASFGLPPHVHEPSSVADTSQDVTYDSPESDDDESSNALSLVPSGTLQRAYSKGSRGSARQQPIAAKQMSTSPRNEPSLLTPHSPNLSPSATPIPTSENKFPLISRAPSPSSPHFRPKPSHHRRTSSTHVVRETTQGEQRNTEDGERMVNQYRIGKSLGSGAYAKVELGMDVGTGEEFAIKEFSTSRLKLQALQQRQRQSVRRRGSARRGPATCSTGEHRKIDEPTKSTGPWGDAEEQTADDDPLGLIRREIAIMKKLDHPNIVHLYEAISVPDADSLFLVLEYLPGGVLMEVAMGKAADDAKPPYTMGQTREYFRQLCLGLEYLHANGVVHRDIKPENVLLSADRTIVKLCDFGVSEMFDAEGDDLIKRAGGSPAFLGPESFASSSEVHGTAVDVWALGVTLYCMLTGKLPFNVENPIELFEAVKTQEPELYEDWDPHLKELLRAMFQKDPHDRASIAQIRDFAWVTEEGRQPMISTEDNLYFIGKHVEEPTPDELRKAIGSLRSIFTVVRAVQKMRRLQLHRRSTSGQSSASNTPLSSPLALPTSSPGTSTDPSLCSGSMDSYASMPGGTSTAPSTDVDEKWKSLLDTRTLSPGSVDSGDISIGDTERQDVNANALKKLHIDTDTRTPTRQEAGHDQGEIVFDSPTSEEMTPVPASRQA</sequence>
<dbReference type="GO" id="GO:0004674">
    <property type="term" value="F:protein serine/threonine kinase activity"/>
    <property type="evidence" value="ECO:0007669"/>
    <property type="project" value="TreeGrafter"/>
</dbReference>
<dbReference type="Proteomes" id="UP001182556">
    <property type="component" value="Unassembled WGS sequence"/>
</dbReference>
<feature type="compositionally biased region" description="Low complexity" evidence="4">
    <location>
        <begin position="571"/>
        <end position="596"/>
    </location>
</feature>
<dbReference type="GO" id="GO:0005524">
    <property type="term" value="F:ATP binding"/>
    <property type="evidence" value="ECO:0007669"/>
    <property type="project" value="UniProtKB-UniRule"/>
</dbReference>
<proteinExistence type="predicted"/>
<evidence type="ECO:0000259" key="5">
    <source>
        <dbReference type="PROSITE" id="PS50011"/>
    </source>
</evidence>
<dbReference type="Pfam" id="PF00069">
    <property type="entry name" value="Pkinase"/>
    <property type="match status" value="1"/>
</dbReference>
<evidence type="ECO:0000256" key="3">
    <source>
        <dbReference type="PROSITE-ProRule" id="PRU10141"/>
    </source>
</evidence>
<feature type="compositionally biased region" description="Polar residues" evidence="4">
    <location>
        <begin position="598"/>
        <end position="617"/>
    </location>
</feature>
<dbReference type="InterPro" id="IPR011009">
    <property type="entry name" value="Kinase-like_dom_sf"/>
</dbReference>
<keyword evidence="6" id="KW-0418">Kinase</keyword>
<dbReference type="SMART" id="SM00220">
    <property type="entry name" value="S_TKc"/>
    <property type="match status" value="1"/>
</dbReference>
<dbReference type="FunFam" id="1.10.510.10:FF:001104">
    <property type="entry name" value="Unplaced genomic scaffold supercont1.234, whole genome shotgun sequence"/>
    <property type="match status" value="1"/>
</dbReference>
<dbReference type="PROSITE" id="PS00108">
    <property type="entry name" value="PROTEIN_KINASE_ST"/>
    <property type="match status" value="1"/>
</dbReference>
<feature type="region of interest" description="Disordered" evidence="4">
    <location>
        <begin position="1"/>
        <end position="189"/>
    </location>
</feature>
<reference evidence="6" key="1">
    <citation type="submission" date="2023-02" db="EMBL/GenBank/DDBJ databases">
        <title>Identification and recombinant expression of a fungal hydrolase from Papiliotrema laurentii that hydrolyzes apple cutin and clears colloidal polyester polyurethane.</title>
        <authorList>
            <consortium name="DOE Joint Genome Institute"/>
            <person name="Roman V.A."/>
            <person name="Bojanowski C."/>
            <person name="Crable B.R."/>
            <person name="Wagner D.N."/>
            <person name="Hung C.S."/>
            <person name="Nadeau L.J."/>
            <person name="Schratz L."/>
            <person name="Haridas S."/>
            <person name="Pangilinan J."/>
            <person name="Lipzen A."/>
            <person name="Na H."/>
            <person name="Yan M."/>
            <person name="Ng V."/>
            <person name="Grigoriev I.V."/>
            <person name="Spatafora J.W."/>
            <person name="Barlow D."/>
            <person name="Biffinger J."/>
            <person name="Kelley-Loughnane N."/>
            <person name="Varaljay V.A."/>
            <person name="Crookes-Goodson W.J."/>
        </authorList>
    </citation>
    <scope>NUCLEOTIDE SEQUENCE</scope>
    <source>
        <strain evidence="6">5307AH</strain>
    </source>
</reference>
<feature type="binding site" evidence="3">
    <location>
        <position position="221"/>
    </location>
    <ligand>
        <name>ATP</name>
        <dbReference type="ChEBI" id="CHEBI:30616"/>
    </ligand>
</feature>
<dbReference type="EMBL" id="JAODAN010000012">
    <property type="protein sequence ID" value="KAK1920861.1"/>
    <property type="molecule type" value="Genomic_DNA"/>
</dbReference>
<dbReference type="CDD" id="cd14008">
    <property type="entry name" value="STKc_LKB1_CaMKK"/>
    <property type="match status" value="1"/>
</dbReference>
<keyword evidence="1 3" id="KW-0547">Nucleotide-binding</keyword>
<evidence type="ECO:0000313" key="7">
    <source>
        <dbReference type="Proteomes" id="UP001182556"/>
    </source>
</evidence>
<evidence type="ECO:0000256" key="4">
    <source>
        <dbReference type="SAM" id="MobiDB-lite"/>
    </source>
</evidence>
<dbReference type="PANTHER" id="PTHR24346:SF77">
    <property type="entry name" value="SERINE THREONINE PROTEIN KINASE"/>
    <property type="match status" value="1"/>
</dbReference>
<dbReference type="Gene3D" id="1.10.510.10">
    <property type="entry name" value="Transferase(Phosphotransferase) domain 1"/>
    <property type="match status" value="1"/>
</dbReference>
<keyword evidence="2 3" id="KW-0067">ATP-binding</keyword>
<feature type="domain" description="Protein kinase" evidence="5">
    <location>
        <begin position="192"/>
        <end position="507"/>
    </location>
</feature>
<dbReference type="InterPro" id="IPR017441">
    <property type="entry name" value="Protein_kinase_ATP_BS"/>
</dbReference>
<keyword evidence="7" id="KW-1185">Reference proteome</keyword>
<feature type="compositionally biased region" description="Polar residues" evidence="4">
    <location>
        <begin position="77"/>
        <end position="89"/>
    </location>
</feature>
<name>A0AAD9FMG7_PAPLA</name>
<feature type="compositionally biased region" description="Basic and acidic residues" evidence="4">
    <location>
        <begin position="257"/>
        <end position="266"/>
    </location>
</feature>
<evidence type="ECO:0000313" key="6">
    <source>
        <dbReference type="EMBL" id="KAK1920861.1"/>
    </source>
</evidence>
<feature type="compositionally biased region" description="Basic and acidic residues" evidence="4">
    <location>
        <begin position="666"/>
        <end position="680"/>
    </location>
</feature>
<evidence type="ECO:0000256" key="2">
    <source>
        <dbReference type="ARBA" id="ARBA00022840"/>
    </source>
</evidence>
<dbReference type="PROSITE" id="PS00107">
    <property type="entry name" value="PROTEIN_KINASE_ATP"/>
    <property type="match status" value="1"/>
</dbReference>
<organism evidence="6 7">
    <name type="scientific">Papiliotrema laurentii</name>
    <name type="common">Cryptococcus laurentii</name>
    <dbReference type="NCBI Taxonomy" id="5418"/>
    <lineage>
        <taxon>Eukaryota</taxon>
        <taxon>Fungi</taxon>
        <taxon>Dikarya</taxon>
        <taxon>Basidiomycota</taxon>
        <taxon>Agaricomycotina</taxon>
        <taxon>Tremellomycetes</taxon>
        <taxon>Tremellales</taxon>
        <taxon>Rhynchogastremaceae</taxon>
        <taxon>Papiliotrema</taxon>
    </lineage>
</organism>
<dbReference type="GO" id="GO:0035556">
    <property type="term" value="P:intracellular signal transduction"/>
    <property type="evidence" value="ECO:0007669"/>
    <property type="project" value="TreeGrafter"/>
</dbReference>
<protein>
    <submittedName>
        <fullName evidence="6">Kinase-like domain-containing protein</fullName>
    </submittedName>
</protein>
<feature type="region of interest" description="Disordered" evidence="4">
    <location>
        <begin position="561"/>
        <end position="620"/>
    </location>
</feature>
<feature type="compositionally biased region" description="Polar residues" evidence="4">
    <location>
        <begin position="1"/>
        <end position="16"/>
    </location>
</feature>
<feature type="compositionally biased region" description="Polar residues" evidence="4">
    <location>
        <begin position="167"/>
        <end position="179"/>
    </location>
</feature>
<dbReference type="InterPro" id="IPR000719">
    <property type="entry name" value="Prot_kinase_dom"/>
</dbReference>
<accession>A0AAD9FMG7</accession>